<proteinExistence type="inferred from homology"/>
<dbReference type="AlphaFoldDB" id="A0A1T5BSN5"/>
<comment type="catalytic activity">
    <reaction evidence="2">
        <text>a 1,2-diacyl-sn-glycero-3-phosphocholine + H2O = a 1-acyl-sn-glycero-3-phosphocholine + a fatty acid + H(+)</text>
        <dbReference type="Rhea" id="RHEA:15801"/>
        <dbReference type="ChEBI" id="CHEBI:15377"/>
        <dbReference type="ChEBI" id="CHEBI:15378"/>
        <dbReference type="ChEBI" id="CHEBI:28868"/>
        <dbReference type="ChEBI" id="CHEBI:57643"/>
        <dbReference type="ChEBI" id="CHEBI:58168"/>
        <dbReference type="EC" id="3.1.1.4"/>
    </reaction>
</comment>
<evidence type="ECO:0000256" key="9">
    <source>
        <dbReference type="ARBA" id="ARBA00022692"/>
    </source>
</evidence>
<keyword evidence="22" id="KW-1185">Reference proteome</keyword>
<keyword evidence="8" id="KW-1134">Transmembrane beta strand</keyword>
<keyword evidence="9" id="KW-0812">Transmembrane</keyword>
<sequence>MKNRVCFLLLIIFTFTMSEAYSQRLSREKINDTLEKMPVFSIHKDNYFVTGISTSEEISSETADAKYQISFKALLTRNTLPFDTHLFLTYTQKAFWNIYKFSSPFQEINFKPGIALGKPIYNRKNHLAGMAYLQVEHESNGRDSIYSRSWNRISLGYHTALSKKILLSVKAWIPFKYKKDNPDLLEYVGYGKLNLTYNFIPNKLLLDLMLLKGTKDWNGTVRTRLMYKPFNSSNIYLMMEWFKGNSESLLNYEENRSMIRAGFVLKSDELNFLKSLPDVL</sequence>
<feature type="binding site" description="in dimeric form" evidence="20">
    <location>
        <position position="142"/>
    </location>
    <ligand>
        <name>Ca(2+)</name>
        <dbReference type="ChEBI" id="CHEBI:29108"/>
        <label>1</label>
    </ligand>
</feature>
<dbReference type="InterPro" id="IPR003187">
    <property type="entry name" value="PLipase_A1"/>
</dbReference>
<dbReference type="InterPro" id="IPR036541">
    <property type="entry name" value="PLipase_A1_sf"/>
</dbReference>
<dbReference type="EC" id="3.1.1.4" evidence="7"/>
<dbReference type="OrthoDB" id="188433at2"/>
<comment type="subcellular location">
    <subcellularLocation>
        <location evidence="3">Cell outer membrane</location>
        <topology evidence="3">Multi-pass membrane protein</topology>
    </subcellularLocation>
</comment>
<dbReference type="GO" id="GO:0004623">
    <property type="term" value="F:phospholipase A2 activity"/>
    <property type="evidence" value="ECO:0007669"/>
    <property type="project" value="UniProtKB-EC"/>
</dbReference>
<keyword evidence="12" id="KW-0378">Hydrolase</keyword>
<comment type="catalytic activity">
    <reaction evidence="1">
        <text>a 1,2-diacyl-sn-glycero-3-phosphocholine + H2O = a 2-acyl-sn-glycero-3-phosphocholine + a fatty acid + H(+)</text>
        <dbReference type="Rhea" id="RHEA:18689"/>
        <dbReference type="ChEBI" id="CHEBI:15377"/>
        <dbReference type="ChEBI" id="CHEBI:15378"/>
        <dbReference type="ChEBI" id="CHEBI:28868"/>
        <dbReference type="ChEBI" id="CHEBI:57643"/>
        <dbReference type="ChEBI" id="CHEBI:57875"/>
        <dbReference type="EC" id="3.1.1.32"/>
    </reaction>
</comment>
<dbReference type="Gene3D" id="2.40.230.10">
    <property type="entry name" value="Phospholipase A1"/>
    <property type="match status" value="1"/>
</dbReference>
<evidence type="ECO:0000313" key="21">
    <source>
        <dbReference type="EMBL" id="SKB50161.1"/>
    </source>
</evidence>
<evidence type="ECO:0000256" key="1">
    <source>
        <dbReference type="ARBA" id="ARBA00000111"/>
    </source>
</evidence>
<dbReference type="GO" id="GO:0008970">
    <property type="term" value="F:phospholipase A1 activity"/>
    <property type="evidence" value="ECO:0007669"/>
    <property type="project" value="UniProtKB-EC"/>
</dbReference>
<feature type="binding site" description="in dimeric form" evidence="20">
    <location>
        <position position="180"/>
    </location>
    <ligand>
        <name>Ca(2+)</name>
        <dbReference type="ChEBI" id="CHEBI:29108"/>
        <label>1</label>
    </ligand>
</feature>
<feature type="active site" description="Nucleophile" evidence="19">
    <location>
        <position position="139"/>
    </location>
</feature>
<dbReference type="SUPFAM" id="SSF56931">
    <property type="entry name" value="Outer membrane phospholipase A (OMPLA)"/>
    <property type="match status" value="1"/>
</dbReference>
<dbReference type="GO" id="GO:0009279">
    <property type="term" value="C:cell outer membrane"/>
    <property type="evidence" value="ECO:0007669"/>
    <property type="project" value="UniProtKB-SubCell"/>
</dbReference>
<evidence type="ECO:0000313" key="22">
    <source>
        <dbReference type="Proteomes" id="UP000190230"/>
    </source>
</evidence>
<dbReference type="PANTHER" id="PTHR40457">
    <property type="entry name" value="PHOSPHOLIPASE A1"/>
    <property type="match status" value="1"/>
</dbReference>
<comment type="subunit">
    <text evidence="5">Homodimer; dimerization is reversible, and the dimeric form is the active one.</text>
</comment>
<evidence type="ECO:0000256" key="19">
    <source>
        <dbReference type="PIRSR" id="PIRSR603187-1"/>
    </source>
</evidence>
<dbReference type="EC" id="3.1.1.32" evidence="6"/>
<feature type="binding site" description="in dimeric form" evidence="20">
    <location>
        <position position="147"/>
    </location>
    <ligand>
        <name>Ca(2+)</name>
        <dbReference type="ChEBI" id="CHEBI:29108"/>
        <label>1</label>
    </ligand>
</feature>
<evidence type="ECO:0000256" key="15">
    <source>
        <dbReference type="ARBA" id="ARBA00023098"/>
    </source>
</evidence>
<evidence type="ECO:0000256" key="13">
    <source>
        <dbReference type="ARBA" id="ARBA00022837"/>
    </source>
</evidence>
<evidence type="ECO:0000256" key="7">
    <source>
        <dbReference type="ARBA" id="ARBA00013278"/>
    </source>
</evidence>
<keyword evidence="15" id="KW-0443">Lipid metabolism</keyword>
<keyword evidence="13 20" id="KW-0106">Calcium</keyword>
<feature type="active site" description="Proton acceptor" evidence="19">
    <location>
        <position position="137"/>
    </location>
</feature>
<evidence type="ECO:0000256" key="6">
    <source>
        <dbReference type="ARBA" id="ARBA00013179"/>
    </source>
</evidence>
<reference evidence="22" key="1">
    <citation type="submission" date="2017-02" db="EMBL/GenBank/DDBJ databases">
        <authorList>
            <person name="Varghese N."/>
            <person name="Submissions S."/>
        </authorList>
    </citation>
    <scope>NUCLEOTIDE SEQUENCE [LARGE SCALE GENOMIC DNA]</scope>
    <source>
        <strain evidence="22">DSM 23405</strain>
    </source>
</reference>
<organism evidence="21 22">
    <name type="scientific">Salegentibacter holothuriorum</name>
    <dbReference type="NCBI Taxonomy" id="241145"/>
    <lineage>
        <taxon>Bacteria</taxon>
        <taxon>Pseudomonadati</taxon>
        <taxon>Bacteroidota</taxon>
        <taxon>Flavobacteriia</taxon>
        <taxon>Flavobacteriales</taxon>
        <taxon>Flavobacteriaceae</taxon>
        <taxon>Salegentibacter</taxon>
    </lineage>
</organism>
<dbReference type="EMBL" id="FUYY01000002">
    <property type="protein sequence ID" value="SKB50161.1"/>
    <property type="molecule type" value="Genomic_DNA"/>
</dbReference>
<keyword evidence="10 20" id="KW-0479">Metal-binding</keyword>
<keyword evidence="17" id="KW-0998">Cell outer membrane</keyword>
<protein>
    <recommendedName>
        <fullName evidence="18">Phosphatidylcholine 1-acylhydrolase</fullName>
        <ecNumber evidence="6">3.1.1.32</ecNumber>
        <ecNumber evidence="7">3.1.1.4</ecNumber>
    </recommendedName>
</protein>
<evidence type="ECO:0000256" key="18">
    <source>
        <dbReference type="ARBA" id="ARBA00032375"/>
    </source>
</evidence>
<dbReference type="Proteomes" id="UP000190230">
    <property type="component" value="Unassembled WGS sequence"/>
</dbReference>
<evidence type="ECO:0000256" key="12">
    <source>
        <dbReference type="ARBA" id="ARBA00022801"/>
    </source>
</evidence>
<evidence type="ECO:0000256" key="8">
    <source>
        <dbReference type="ARBA" id="ARBA00022452"/>
    </source>
</evidence>
<evidence type="ECO:0000256" key="3">
    <source>
        <dbReference type="ARBA" id="ARBA00004571"/>
    </source>
</evidence>
<feature type="binding site" description="in dimeric form" evidence="20">
    <location>
        <position position="102"/>
    </location>
    <ligand>
        <name>Ca(2+)</name>
        <dbReference type="ChEBI" id="CHEBI:29108"/>
        <label>1</label>
    </ligand>
</feature>
<comment type="similarity">
    <text evidence="4">Belongs to the phospholipase A1 family.</text>
</comment>
<evidence type="ECO:0000256" key="14">
    <source>
        <dbReference type="ARBA" id="ARBA00022963"/>
    </source>
</evidence>
<dbReference type="GO" id="GO:0046872">
    <property type="term" value="F:metal ion binding"/>
    <property type="evidence" value="ECO:0007669"/>
    <property type="project" value="UniProtKB-KW"/>
</dbReference>
<accession>A0A1T5BSN5</accession>
<keyword evidence="14" id="KW-0442">Lipid degradation</keyword>
<evidence type="ECO:0000256" key="10">
    <source>
        <dbReference type="ARBA" id="ARBA00022723"/>
    </source>
</evidence>
<evidence type="ECO:0000256" key="4">
    <source>
        <dbReference type="ARBA" id="ARBA00010525"/>
    </source>
</evidence>
<dbReference type="GO" id="GO:0016042">
    <property type="term" value="P:lipid catabolic process"/>
    <property type="evidence" value="ECO:0007669"/>
    <property type="project" value="UniProtKB-KW"/>
</dbReference>
<keyword evidence="16" id="KW-0472">Membrane</keyword>
<gene>
    <name evidence="21" type="ORF">SAMN05660776_1452</name>
</gene>
<dbReference type="PRINTS" id="PR01486">
    <property type="entry name" value="PHPHLIPASEA1"/>
</dbReference>
<evidence type="ECO:0000256" key="17">
    <source>
        <dbReference type="ARBA" id="ARBA00023237"/>
    </source>
</evidence>
<evidence type="ECO:0000256" key="16">
    <source>
        <dbReference type="ARBA" id="ARBA00023136"/>
    </source>
</evidence>
<dbReference type="RefSeq" id="WP_079720124.1">
    <property type="nucleotide sequence ID" value="NZ_FUYY01000002.1"/>
</dbReference>
<dbReference type="PANTHER" id="PTHR40457:SF1">
    <property type="entry name" value="PHOSPHOLIPASE A1"/>
    <property type="match status" value="1"/>
</dbReference>
<evidence type="ECO:0000256" key="11">
    <source>
        <dbReference type="ARBA" id="ARBA00022729"/>
    </source>
</evidence>
<evidence type="ECO:0000256" key="20">
    <source>
        <dbReference type="PIRSR" id="PIRSR603187-2"/>
    </source>
</evidence>
<evidence type="ECO:0000256" key="5">
    <source>
        <dbReference type="ARBA" id="ARBA00011702"/>
    </source>
</evidence>
<dbReference type="STRING" id="241145.SAMN05660776_1452"/>
<dbReference type="Pfam" id="PF02253">
    <property type="entry name" value="PLA1"/>
    <property type="match status" value="1"/>
</dbReference>
<comment type="cofactor">
    <cofactor evidence="20">
        <name>Ca(2+)</name>
        <dbReference type="ChEBI" id="CHEBI:29108"/>
    </cofactor>
    <text evidence="20">Binds 1 Ca(2+) ion per monomer.</text>
</comment>
<name>A0A1T5BSN5_9FLAO</name>
<keyword evidence="11" id="KW-0732">Signal</keyword>
<evidence type="ECO:0000256" key="2">
    <source>
        <dbReference type="ARBA" id="ARBA00001604"/>
    </source>
</evidence>